<gene>
    <name evidence="1" type="ORF">HXK00_09280</name>
</gene>
<dbReference type="EMBL" id="JABZFV010000411">
    <property type="protein sequence ID" value="MBF0935812.1"/>
    <property type="molecule type" value="Genomic_DNA"/>
</dbReference>
<comment type="caution">
    <text evidence="1">The sequence shown here is derived from an EMBL/GenBank/DDBJ whole genome shotgun (WGS) entry which is preliminary data.</text>
</comment>
<dbReference type="GO" id="GO:0003677">
    <property type="term" value="F:DNA binding"/>
    <property type="evidence" value="ECO:0007669"/>
    <property type="project" value="UniProtKB-KW"/>
</dbReference>
<protein>
    <submittedName>
        <fullName evidence="1">DNA-binding protein</fullName>
    </submittedName>
</protein>
<evidence type="ECO:0000313" key="1">
    <source>
        <dbReference type="EMBL" id="MBF0935812.1"/>
    </source>
</evidence>
<accession>A0A929QUQ2</accession>
<sequence>MNQYYALIGDIIESRQLANRAQQQEALSQVLDNLNDRYQAHLASRFSLTLGDEFQGLVKVGAPIFQMIDQLRLALPDLNLRFGLGLGEILTSINPALSLGADGPAYWRAREAIQQVHQQHHYETVHVYLVTGQEDQDATLNHSLALSEFVRSSWIQSQMETFRTILDLGYYQSRFDQKRVATALGLSSSAFAKRMKSSGIKLYLDVKNDLNQAMENLARQAAQGGESA</sequence>
<dbReference type="AlphaFoldDB" id="A0A929QUQ2"/>
<name>A0A929QUQ2_ABIDE</name>
<keyword evidence="1" id="KW-0238">DNA-binding</keyword>
<reference evidence="1" key="1">
    <citation type="submission" date="2020-04" db="EMBL/GenBank/DDBJ databases">
        <title>Deep metagenomics examines the oral microbiome during advanced dental caries in children, revealing novel taxa and co-occurrences with host molecules.</title>
        <authorList>
            <person name="Baker J.L."/>
            <person name="Morton J.T."/>
            <person name="Dinis M."/>
            <person name="Alvarez R."/>
            <person name="Tran N.C."/>
            <person name="Knight R."/>
            <person name="Edlund A."/>
        </authorList>
    </citation>
    <scope>NUCLEOTIDE SEQUENCE</scope>
    <source>
        <strain evidence="1">JCVI_23_bin.16</strain>
    </source>
</reference>
<evidence type="ECO:0000313" key="2">
    <source>
        <dbReference type="Proteomes" id="UP000757900"/>
    </source>
</evidence>
<dbReference type="InterPro" id="IPR032580">
    <property type="entry name" value="SatD"/>
</dbReference>
<organism evidence="1 2">
    <name type="scientific">Abiotrophia defectiva</name>
    <name type="common">Streptococcus defectivus</name>
    <dbReference type="NCBI Taxonomy" id="46125"/>
    <lineage>
        <taxon>Bacteria</taxon>
        <taxon>Bacillati</taxon>
        <taxon>Bacillota</taxon>
        <taxon>Bacilli</taxon>
        <taxon>Lactobacillales</taxon>
        <taxon>Aerococcaceae</taxon>
        <taxon>Abiotrophia</taxon>
    </lineage>
</organism>
<dbReference type="Proteomes" id="UP000757900">
    <property type="component" value="Unassembled WGS sequence"/>
</dbReference>
<proteinExistence type="predicted"/>
<dbReference type="Pfam" id="PF16264">
    <property type="entry name" value="SatD"/>
    <property type="match status" value="1"/>
</dbReference>